<dbReference type="Gene3D" id="3.30.2310.20">
    <property type="entry name" value="RelE-like"/>
    <property type="match status" value="1"/>
</dbReference>
<name>A0A977L1D9_9CYAN</name>
<accession>A0A977L1D9</accession>
<proteinExistence type="predicted"/>
<dbReference type="InterPro" id="IPR035093">
    <property type="entry name" value="RelE/ParE_toxin_dom_sf"/>
</dbReference>
<evidence type="ECO:0000313" key="1">
    <source>
        <dbReference type="EMBL" id="UXE63738.1"/>
    </source>
</evidence>
<dbReference type="AlphaFoldDB" id="A0A977L1D9"/>
<reference evidence="1" key="1">
    <citation type="submission" date="2021-04" db="EMBL/GenBank/DDBJ databases">
        <title>Genome sequence of Woronichinia naegeliana from Washington state freshwater lake bloom.</title>
        <authorList>
            <person name="Dreher T.W."/>
        </authorList>
    </citation>
    <scope>NUCLEOTIDE SEQUENCE</scope>
    <source>
        <strain evidence="1">WA131</strain>
    </source>
</reference>
<dbReference type="KEGG" id="wna:KA717_14855"/>
<sequence>MTQEFIFSLIFAPEVIDHLRVIDKKYHNLIRETISQQLTYNPLDSTRNRKLLKPPAPFEATWELRFGSKNCFRVFYDVDEVEKIVLILAIGVKNRNKLIIGGDEIGL</sequence>
<dbReference type="Proteomes" id="UP001065613">
    <property type="component" value="Chromosome"/>
</dbReference>
<gene>
    <name evidence="1" type="ORF">KA717_14855</name>
</gene>
<organism evidence="1">
    <name type="scientific">Woronichinia naegeliana WA131</name>
    <dbReference type="NCBI Taxonomy" id="2824559"/>
    <lineage>
        <taxon>Bacteria</taxon>
        <taxon>Bacillati</taxon>
        <taxon>Cyanobacteriota</taxon>
        <taxon>Cyanophyceae</taxon>
        <taxon>Synechococcales</taxon>
        <taxon>Coelosphaeriaceae</taxon>
        <taxon>Woronichinia</taxon>
    </lineage>
</organism>
<dbReference type="EMBL" id="CP073041">
    <property type="protein sequence ID" value="UXE63738.1"/>
    <property type="molecule type" value="Genomic_DNA"/>
</dbReference>
<dbReference type="SUPFAM" id="SSF143011">
    <property type="entry name" value="RelE-like"/>
    <property type="match status" value="1"/>
</dbReference>
<protein>
    <submittedName>
        <fullName evidence="1">Type II toxin-antitoxin system RelE/ParE family toxin</fullName>
    </submittedName>
</protein>